<evidence type="ECO:0000313" key="7">
    <source>
        <dbReference type="Ensembl" id="ENSDCDP00010037586.1"/>
    </source>
</evidence>
<evidence type="ECO:0000256" key="4">
    <source>
        <dbReference type="ARBA" id="ARBA00022490"/>
    </source>
</evidence>
<evidence type="ECO:0000256" key="6">
    <source>
        <dbReference type="SAM" id="MobiDB-lite"/>
    </source>
</evidence>
<dbReference type="Proteomes" id="UP000694580">
    <property type="component" value="Chromosome 11"/>
</dbReference>
<accession>A0AAY4CZD9</accession>
<dbReference type="GO" id="GO:0032432">
    <property type="term" value="C:actin filament bundle"/>
    <property type="evidence" value="ECO:0007669"/>
    <property type="project" value="TreeGrafter"/>
</dbReference>
<protein>
    <submittedName>
        <fullName evidence="7">Uncharacterized protein</fullName>
    </submittedName>
</protein>
<comment type="similarity">
    <text evidence="2">Belongs to the Refilin family.</text>
</comment>
<dbReference type="PANTHER" id="PTHR31848">
    <property type="match status" value="1"/>
</dbReference>
<reference evidence="7" key="2">
    <citation type="submission" date="2025-08" db="UniProtKB">
        <authorList>
            <consortium name="Ensembl"/>
        </authorList>
    </citation>
    <scope>IDENTIFICATION</scope>
</reference>
<reference evidence="7 8" key="1">
    <citation type="submission" date="2020-06" db="EMBL/GenBank/DDBJ databases">
        <authorList>
            <consortium name="Wellcome Sanger Institute Data Sharing"/>
        </authorList>
    </citation>
    <scope>NUCLEOTIDE SEQUENCE [LARGE SCALE GENOMIC DNA]</scope>
</reference>
<dbReference type="GO" id="GO:0048705">
    <property type="term" value="P:skeletal system morphogenesis"/>
    <property type="evidence" value="ECO:0007669"/>
    <property type="project" value="TreeGrafter"/>
</dbReference>
<sequence>MSEARISAPRFPRVRPEPAARSPPPVSSPLPEMVGHLDLQAMEESAKGRSREGLLDSPDSGLPPSPSPPLCAPSPGLEPHAADGGDRREGKLLPYLLLNTQGAELRARLQPVVYGESIEVNPKPEQEFKFSCVVKYASDKHFREQMNCAPVSTITSYRETVVMVHNSTWRSYKAELHLQPKHRPVHFQTTAIIYPKHARTLYRTTLNYNSSPSAAGRRRFVSAVRLESYEDTSPCIIYTEDL</sequence>
<gene>
    <name evidence="7" type="primary">RFLNA</name>
</gene>
<evidence type="ECO:0000256" key="2">
    <source>
        <dbReference type="ARBA" id="ARBA00009886"/>
    </source>
</evidence>
<keyword evidence="4" id="KW-0963">Cytoplasm</keyword>
<dbReference type="Ensembl" id="ENSDCDT00010047169.1">
    <property type="protein sequence ID" value="ENSDCDP00010037586.1"/>
    <property type="gene ID" value="ENSDCDG00010024488.1"/>
</dbReference>
<dbReference type="GeneTree" id="ENSGT00390000016836"/>
<keyword evidence="5" id="KW-0206">Cytoskeleton</keyword>
<evidence type="ECO:0000256" key="1">
    <source>
        <dbReference type="ARBA" id="ARBA00004245"/>
    </source>
</evidence>
<dbReference type="GO" id="GO:0061572">
    <property type="term" value="P:actin filament bundle organization"/>
    <property type="evidence" value="ECO:0007669"/>
    <property type="project" value="InterPro"/>
</dbReference>
<evidence type="ECO:0000313" key="8">
    <source>
        <dbReference type="Proteomes" id="UP000694580"/>
    </source>
</evidence>
<dbReference type="GO" id="GO:0061182">
    <property type="term" value="P:negative regulation of chondrocyte development"/>
    <property type="evidence" value="ECO:0007669"/>
    <property type="project" value="TreeGrafter"/>
</dbReference>
<name>A0AAY4CZD9_9TELE</name>
<organism evidence="7 8">
    <name type="scientific">Denticeps clupeoides</name>
    <name type="common">denticle herring</name>
    <dbReference type="NCBI Taxonomy" id="299321"/>
    <lineage>
        <taxon>Eukaryota</taxon>
        <taxon>Metazoa</taxon>
        <taxon>Chordata</taxon>
        <taxon>Craniata</taxon>
        <taxon>Vertebrata</taxon>
        <taxon>Euteleostomi</taxon>
        <taxon>Actinopterygii</taxon>
        <taxon>Neopterygii</taxon>
        <taxon>Teleostei</taxon>
        <taxon>Clupei</taxon>
        <taxon>Clupeiformes</taxon>
        <taxon>Denticipitoidei</taxon>
        <taxon>Denticipitidae</taxon>
        <taxon>Denticeps</taxon>
    </lineage>
</organism>
<reference evidence="7" key="3">
    <citation type="submission" date="2025-09" db="UniProtKB">
        <authorList>
            <consortium name="Ensembl"/>
        </authorList>
    </citation>
    <scope>IDENTIFICATION</scope>
</reference>
<dbReference type="InterPro" id="IPR028215">
    <property type="entry name" value="Refilin"/>
</dbReference>
<dbReference type="GeneID" id="114799478"/>
<feature type="compositionally biased region" description="Basic and acidic residues" evidence="6">
    <location>
        <begin position="44"/>
        <end position="54"/>
    </location>
</feature>
<evidence type="ECO:0000256" key="3">
    <source>
        <dbReference type="ARBA" id="ARBA00011189"/>
    </source>
</evidence>
<evidence type="ECO:0000256" key="5">
    <source>
        <dbReference type="ARBA" id="ARBA00023212"/>
    </source>
</evidence>
<proteinExistence type="inferred from homology"/>
<dbReference type="Pfam" id="PF15068">
    <property type="entry name" value="FAM101"/>
    <property type="match status" value="1"/>
</dbReference>
<dbReference type="GO" id="GO:1900158">
    <property type="term" value="P:negative regulation of bone mineralization involved in bone maturation"/>
    <property type="evidence" value="ECO:0007669"/>
    <property type="project" value="TreeGrafter"/>
</dbReference>
<dbReference type="PANTHER" id="PTHR31848:SF0">
    <property type="entry name" value="REFILIN-A"/>
    <property type="match status" value="1"/>
</dbReference>
<dbReference type="RefSeq" id="XP_028851987.1">
    <property type="nucleotide sequence ID" value="XM_028996154.1"/>
</dbReference>
<comment type="subcellular location">
    <subcellularLocation>
        <location evidence="1">Cytoplasm</location>
        <location evidence="1">Cytoskeleton</location>
    </subcellularLocation>
</comment>
<comment type="subunit">
    <text evidence="3">Interacts with FLNA and FLNB.</text>
</comment>
<dbReference type="AlphaFoldDB" id="A0AAY4CZD9"/>
<dbReference type="GO" id="GO:0031005">
    <property type="term" value="F:filamin binding"/>
    <property type="evidence" value="ECO:0007669"/>
    <property type="project" value="InterPro"/>
</dbReference>
<feature type="compositionally biased region" description="Pro residues" evidence="6">
    <location>
        <begin position="61"/>
        <end position="72"/>
    </location>
</feature>
<feature type="region of interest" description="Disordered" evidence="6">
    <location>
        <begin position="1"/>
        <end position="88"/>
    </location>
</feature>
<keyword evidence="8" id="KW-1185">Reference proteome</keyword>